<dbReference type="Pfam" id="PF13673">
    <property type="entry name" value="Acetyltransf_10"/>
    <property type="match status" value="1"/>
</dbReference>
<evidence type="ECO:0000313" key="3">
    <source>
        <dbReference type="Proteomes" id="UP001500984"/>
    </source>
</evidence>
<dbReference type="Gene3D" id="3.40.630.30">
    <property type="match status" value="1"/>
</dbReference>
<proteinExistence type="predicted"/>
<dbReference type="PROSITE" id="PS51186">
    <property type="entry name" value="GNAT"/>
    <property type="match status" value="1"/>
</dbReference>
<name>A0ABP5ITE6_9MICO</name>
<dbReference type="EMBL" id="BAAAPZ010000019">
    <property type="protein sequence ID" value="GAA2106305.1"/>
    <property type="molecule type" value="Genomic_DNA"/>
</dbReference>
<protein>
    <submittedName>
        <fullName evidence="2">GNAT family N-acetyltransferase</fullName>
    </submittedName>
</protein>
<evidence type="ECO:0000313" key="2">
    <source>
        <dbReference type="EMBL" id="GAA2106305.1"/>
    </source>
</evidence>
<dbReference type="InterPro" id="IPR016181">
    <property type="entry name" value="Acyl_CoA_acyltransferase"/>
</dbReference>
<feature type="domain" description="N-acetyltransferase" evidence="1">
    <location>
        <begin position="11"/>
        <end position="172"/>
    </location>
</feature>
<accession>A0ABP5ITE6</accession>
<organism evidence="2 3">
    <name type="scientific">Brevibacterium salitolerans</name>
    <dbReference type="NCBI Taxonomy" id="1403566"/>
    <lineage>
        <taxon>Bacteria</taxon>
        <taxon>Bacillati</taxon>
        <taxon>Actinomycetota</taxon>
        <taxon>Actinomycetes</taxon>
        <taxon>Micrococcales</taxon>
        <taxon>Brevibacteriaceae</taxon>
        <taxon>Brevibacterium</taxon>
    </lineage>
</organism>
<dbReference type="SUPFAM" id="SSF55729">
    <property type="entry name" value="Acyl-CoA N-acyltransferases (Nat)"/>
    <property type="match status" value="1"/>
</dbReference>
<sequence length="191" mass="20466">MRQEHGDWVLADFSGLRAEELYGILQLRSRIFVVEQDCVFLDLDGVDTLPGTHHLFLPQSPRTARDSHGAEAGVSVEPAAYARVLPEGFADGPAARPGARSVGRVVTDPAARGTGLGHRLMQAVVELYGHADLTLNAQAHLEGYYGRHGFALSGPGFTEDGIPHIPMHRPGAEDRVRAELGAGRTGLSASR</sequence>
<dbReference type="InterPro" id="IPR000182">
    <property type="entry name" value="GNAT_dom"/>
</dbReference>
<dbReference type="CDD" id="cd04301">
    <property type="entry name" value="NAT_SF"/>
    <property type="match status" value="1"/>
</dbReference>
<comment type="caution">
    <text evidence="2">The sequence shown here is derived from an EMBL/GenBank/DDBJ whole genome shotgun (WGS) entry which is preliminary data.</text>
</comment>
<gene>
    <name evidence="2" type="ORF">GCM10009823_32270</name>
</gene>
<keyword evidence="3" id="KW-1185">Reference proteome</keyword>
<dbReference type="Proteomes" id="UP001500984">
    <property type="component" value="Unassembled WGS sequence"/>
</dbReference>
<evidence type="ECO:0000259" key="1">
    <source>
        <dbReference type="PROSITE" id="PS51186"/>
    </source>
</evidence>
<dbReference type="RefSeq" id="WP_344338545.1">
    <property type="nucleotide sequence ID" value="NZ_BAAAPZ010000019.1"/>
</dbReference>
<reference evidence="3" key="1">
    <citation type="journal article" date="2019" name="Int. J. Syst. Evol. Microbiol.">
        <title>The Global Catalogue of Microorganisms (GCM) 10K type strain sequencing project: providing services to taxonomists for standard genome sequencing and annotation.</title>
        <authorList>
            <consortium name="The Broad Institute Genomics Platform"/>
            <consortium name="The Broad Institute Genome Sequencing Center for Infectious Disease"/>
            <person name="Wu L."/>
            <person name="Ma J."/>
        </authorList>
    </citation>
    <scope>NUCLEOTIDE SEQUENCE [LARGE SCALE GENOMIC DNA]</scope>
    <source>
        <strain evidence="3">JCM 15900</strain>
    </source>
</reference>